<evidence type="ECO:0000256" key="8">
    <source>
        <dbReference type="ARBA" id="ARBA00023136"/>
    </source>
</evidence>
<reference evidence="13" key="1">
    <citation type="submission" date="2022-10" db="EMBL/GenBank/DDBJ databases">
        <title>Adaptive evolution leads to modifications in subtelomeric GC content in a zoonotic Cryptosporidium species.</title>
        <authorList>
            <person name="Li J."/>
            <person name="Feng Y."/>
            <person name="Xiao L."/>
        </authorList>
    </citation>
    <scope>NUCLEOTIDE SEQUENCE</scope>
    <source>
        <strain evidence="13">25894</strain>
    </source>
</reference>
<feature type="compositionally biased region" description="Polar residues" evidence="9">
    <location>
        <begin position="1337"/>
        <end position="1348"/>
    </location>
</feature>
<name>A0ABQ8P9Z1_9CRYT</name>
<evidence type="ECO:0000256" key="2">
    <source>
        <dbReference type="ARBA" id="ARBA00009726"/>
    </source>
</evidence>
<evidence type="ECO:0000256" key="6">
    <source>
        <dbReference type="ARBA" id="ARBA00022840"/>
    </source>
</evidence>
<dbReference type="CDD" id="cd03250">
    <property type="entry name" value="ABCC_MRP_domain1"/>
    <property type="match status" value="1"/>
</dbReference>
<evidence type="ECO:0000256" key="4">
    <source>
        <dbReference type="ARBA" id="ARBA00022692"/>
    </source>
</evidence>
<evidence type="ECO:0000256" key="7">
    <source>
        <dbReference type="ARBA" id="ARBA00022989"/>
    </source>
</evidence>
<keyword evidence="3" id="KW-0813">Transport</keyword>
<dbReference type="Gene3D" id="1.20.1560.10">
    <property type="entry name" value="ABC transporter type 1, transmembrane domain"/>
    <property type="match status" value="2"/>
</dbReference>
<dbReference type="InterPro" id="IPR036640">
    <property type="entry name" value="ABC1_TM_sf"/>
</dbReference>
<feature type="transmembrane region" description="Helical" evidence="10">
    <location>
        <begin position="310"/>
        <end position="331"/>
    </location>
</feature>
<keyword evidence="14" id="KW-1185">Reference proteome</keyword>
<feature type="transmembrane region" description="Helical" evidence="10">
    <location>
        <begin position="450"/>
        <end position="472"/>
    </location>
</feature>
<feature type="transmembrane region" description="Helical" evidence="10">
    <location>
        <begin position="1016"/>
        <end position="1041"/>
    </location>
</feature>
<dbReference type="InterPro" id="IPR003439">
    <property type="entry name" value="ABC_transporter-like_ATP-bd"/>
</dbReference>
<feature type="domain" description="ABC transmembrane type-1" evidence="12">
    <location>
        <begin position="247"/>
        <end position="587"/>
    </location>
</feature>
<gene>
    <name evidence="13" type="ORF">OJ252_776</name>
</gene>
<feature type="transmembrane region" description="Helical" evidence="10">
    <location>
        <begin position="525"/>
        <end position="548"/>
    </location>
</feature>
<feature type="domain" description="ABC transporter" evidence="11">
    <location>
        <begin position="638"/>
        <end position="859"/>
    </location>
</feature>
<comment type="similarity">
    <text evidence="2">Belongs to the ABC transporter superfamily. ABCC family. Conjugate transporter (TC 3.A.1.208) subfamily.</text>
</comment>
<dbReference type="SUPFAM" id="SSF90123">
    <property type="entry name" value="ABC transporter transmembrane region"/>
    <property type="match status" value="2"/>
</dbReference>
<evidence type="ECO:0000256" key="10">
    <source>
        <dbReference type="SAM" id="Phobius"/>
    </source>
</evidence>
<evidence type="ECO:0000313" key="14">
    <source>
        <dbReference type="Proteomes" id="UP001071777"/>
    </source>
</evidence>
<evidence type="ECO:0000259" key="11">
    <source>
        <dbReference type="PROSITE" id="PS50893"/>
    </source>
</evidence>
<accession>A0ABQ8P9Z1</accession>
<protein>
    <submittedName>
        <fullName evidence="13">ABC ATPase</fullName>
    </submittedName>
</protein>
<dbReference type="SMART" id="SM00382">
    <property type="entry name" value="AAA"/>
    <property type="match status" value="1"/>
</dbReference>
<dbReference type="PROSITE" id="PS00211">
    <property type="entry name" value="ABC_TRANSPORTER_1"/>
    <property type="match status" value="1"/>
</dbReference>
<dbReference type="Pfam" id="PF00005">
    <property type="entry name" value="ABC_tran"/>
    <property type="match status" value="1"/>
</dbReference>
<dbReference type="Pfam" id="PF00664">
    <property type="entry name" value="ABC_membrane"/>
    <property type="match status" value="2"/>
</dbReference>
<dbReference type="CDD" id="cd18580">
    <property type="entry name" value="ABC_6TM_ABCC_D2"/>
    <property type="match status" value="1"/>
</dbReference>
<comment type="subcellular location">
    <subcellularLocation>
        <location evidence="1">Membrane</location>
        <topology evidence="1">Multi-pass membrane protein</topology>
    </subcellularLocation>
</comment>
<dbReference type="InterPro" id="IPR044726">
    <property type="entry name" value="ABCC_6TM_D2"/>
</dbReference>
<feature type="compositionally biased region" description="Polar residues" evidence="9">
    <location>
        <begin position="873"/>
        <end position="884"/>
    </location>
</feature>
<dbReference type="InterPro" id="IPR050173">
    <property type="entry name" value="ABC_transporter_C-like"/>
</dbReference>
<dbReference type="InterPro" id="IPR003593">
    <property type="entry name" value="AAA+_ATPase"/>
</dbReference>
<keyword evidence="7 10" id="KW-1133">Transmembrane helix</keyword>
<feature type="transmembrane region" description="Helical" evidence="10">
    <location>
        <begin position="1111"/>
        <end position="1132"/>
    </location>
</feature>
<dbReference type="Gene3D" id="3.40.50.300">
    <property type="entry name" value="P-loop containing nucleotide triphosphate hydrolases"/>
    <property type="match status" value="2"/>
</dbReference>
<evidence type="ECO:0000313" key="13">
    <source>
        <dbReference type="EMBL" id="KAJ1614139.1"/>
    </source>
</evidence>
<dbReference type="SUPFAM" id="SSF52540">
    <property type="entry name" value="P-loop containing nucleoside triphosphate hydrolases"/>
    <property type="match status" value="2"/>
</dbReference>
<sequence length="1369" mass="153127">MVQVAWPSGGMHNGGHLGGRDLDFQKSFGCVPLGEDDKRNLHGWPGRYVRVDSEAGRQLRRPLVWPQAAMFSGGGSLYGSMRSELGATIDGTGLAEKASLRNQSSLHCKMLGGLFRKGATKKGNNEITEDREPFLPERTGGITPEESASIWARLTFSWFTPIIDSAYDHVLAMDEYYHLPERDNPSYSLDMFEERWRAECGRFEKTRGLGEKHEESLGLRGQSRTGRKPRSPSLYRVLIQCYKREIALVFLLVVLSNICSMYQIVLLRKLLEIMQSTESTSASESSPQAAGVPWWAVILGVVPDKFNFTIAYKGLVCVFFMTVFTIAYALLRQQETRIVTGLGRQLRSLIMSLVYRKLLDMDSSIFTENSPSSLENTSRASKARLSVASDISHQAANVSFGMSGNVVNLLSNDVARFGKLYNCHEFYYGVGSVITATIFLYFNIGISGVIGILVMLVHAAWSIGFLNLRAFVRGKFSEIRDGRILLTSEYLNFIKIIKSYSWEKYFIRNINTQRQKELSSLVNQAICWGLSTACHAVVFHALLFTIIVRRFRGEIVDPANIFFAYVLYDTVSEFLVSFPRSYALFKDIILSCERISDFLVLEDRTVLEQNRNSIAIPKTLQTGFSGEQNALQYCPTSVRYEGVELRWPNGTVLLRDLSFDVRSGEIMAVLGPVGCGKSGLLLSIINEIQPCRGNLRVNGQLAYVPQLAWVITGTIRENITFGAHFDPDWYAKVVHACCLAADFKIFPNGDQTMVSGSSNNLSGGQRQRISLARAVYQNSQIYVLDDCLSAVDSSVSAMIFNNCILGLLRDKCVIMATHLANLATRVDKVLLLDGSTKKPLYLGDPCELARFPQYKSIFEDDETGIPKHEQGQDLRTSLLGNSPQRGRRTSVSRTYNSVQSSALGEMALAEVGSGLLLARPECAEEEDDEEDELAEEEAEEGVVSLDTYKRLSGVKISKYYHDKLLSHIEFAPLEFFETTPIGRILNRFTSDLVQLDELLPTSFNNSAVTVLMSSTMMVSIAIVTPQFIAFVPPIFYAFYCVSKKYPPILRQGERKSAALSAPITSQLMETMSGLATIHTFRAEEMLIRKMEEAIISLNNIRYHLDIAYIWLYLRLEVIGCMTLVTTGVFSVFLSACSLSNSGILGTILSFATAMPGWLRYSIFTLGEFEADLVGFERIRAYTDSEMYQIVYPSVENDITETPKDWPSNGKIEFKNVDITFYPNPNPSLRNICLNILPGERIGVVGRTGAGKSSLYFQGPTYNAQRIHFYSAPGSNNIHRERPIQPGSEWKLFRRRALPSPQEGPHLRVHQLPAGETGPPAGGRWGPAERWHKAAVLSGQSHPSEIQDSASRRGNFLRRHPDRLPHPRNH</sequence>
<dbReference type="InterPro" id="IPR017871">
    <property type="entry name" value="ABC_transporter-like_CS"/>
</dbReference>
<comment type="caution">
    <text evidence="13">The sequence shown here is derived from an EMBL/GenBank/DDBJ whole genome shotgun (WGS) entry which is preliminary data.</text>
</comment>
<dbReference type="Proteomes" id="UP001071777">
    <property type="component" value="Unassembled WGS sequence"/>
</dbReference>
<dbReference type="PANTHER" id="PTHR24223">
    <property type="entry name" value="ATP-BINDING CASSETTE SUB-FAMILY C"/>
    <property type="match status" value="1"/>
</dbReference>
<evidence type="ECO:0000259" key="12">
    <source>
        <dbReference type="PROSITE" id="PS50929"/>
    </source>
</evidence>
<feature type="region of interest" description="Disordered" evidence="9">
    <location>
        <begin position="1298"/>
        <end position="1369"/>
    </location>
</feature>
<keyword evidence="8 10" id="KW-0472">Membrane</keyword>
<evidence type="ECO:0000256" key="1">
    <source>
        <dbReference type="ARBA" id="ARBA00004141"/>
    </source>
</evidence>
<dbReference type="EMBL" id="JAPCXB010000026">
    <property type="protein sequence ID" value="KAJ1614139.1"/>
    <property type="molecule type" value="Genomic_DNA"/>
</dbReference>
<evidence type="ECO:0000256" key="9">
    <source>
        <dbReference type="SAM" id="MobiDB-lite"/>
    </source>
</evidence>
<feature type="region of interest" description="Disordered" evidence="9">
    <location>
        <begin position="865"/>
        <end position="888"/>
    </location>
</feature>
<feature type="compositionally biased region" description="Basic residues" evidence="9">
    <location>
        <begin position="1354"/>
        <end position="1369"/>
    </location>
</feature>
<evidence type="ECO:0000256" key="5">
    <source>
        <dbReference type="ARBA" id="ARBA00022741"/>
    </source>
</evidence>
<organism evidence="13 14">
    <name type="scientific">Cryptosporidium canis</name>
    <dbReference type="NCBI Taxonomy" id="195482"/>
    <lineage>
        <taxon>Eukaryota</taxon>
        <taxon>Sar</taxon>
        <taxon>Alveolata</taxon>
        <taxon>Apicomplexa</taxon>
        <taxon>Conoidasida</taxon>
        <taxon>Coccidia</taxon>
        <taxon>Eucoccidiorida</taxon>
        <taxon>Eimeriorina</taxon>
        <taxon>Cryptosporidiidae</taxon>
        <taxon>Cryptosporidium</taxon>
    </lineage>
</organism>
<feature type="transmembrane region" description="Helical" evidence="10">
    <location>
        <begin position="426"/>
        <end position="444"/>
    </location>
</feature>
<keyword evidence="6" id="KW-0067">ATP-binding</keyword>
<dbReference type="PROSITE" id="PS50929">
    <property type="entry name" value="ABC_TM1F"/>
    <property type="match status" value="2"/>
</dbReference>
<dbReference type="InterPro" id="IPR011527">
    <property type="entry name" value="ABC1_TM_dom"/>
</dbReference>
<proteinExistence type="inferred from homology"/>
<dbReference type="PROSITE" id="PS50893">
    <property type="entry name" value="ABC_TRANSPORTER_2"/>
    <property type="match status" value="1"/>
</dbReference>
<dbReference type="PANTHER" id="PTHR24223:SF456">
    <property type="entry name" value="MULTIDRUG RESISTANCE-ASSOCIATED PROTEIN LETHAL(2)03659"/>
    <property type="match status" value="1"/>
</dbReference>
<feature type="domain" description="ABC transmembrane type-1" evidence="12">
    <location>
        <begin position="953"/>
        <end position="1170"/>
    </location>
</feature>
<keyword evidence="5" id="KW-0547">Nucleotide-binding</keyword>
<keyword evidence="4 10" id="KW-0812">Transmembrane</keyword>
<dbReference type="InterPro" id="IPR027417">
    <property type="entry name" value="P-loop_NTPase"/>
</dbReference>
<feature type="transmembrane region" description="Helical" evidence="10">
    <location>
        <begin position="246"/>
        <end position="265"/>
    </location>
</feature>
<evidence type="ECO:0000256" key="3">
    <source>
        <dbReference type="ARBA" id="ARBA00022448"/>
    </source>
</evidence>